<feature type="domain" description="Alanine dehydrogenase/pyridine nucleotide transhydrogenase NAD(H)-binding" evidence="7">
    <location>
        <begin position="237"/>
        <end position="425"/>
    </location>
</feature>
<dbReference type="InterPro" id="IPR007886">
    <property type="entry name" value="AlaDH/PNT_N"/>
</dbReference>
<evidence type="ECO:0000256" key="1">
    <source>
        <dbReference type="ARBA" id="ARBA00004682"/>
    </source>
</evidence>
<dbReference type="InterPro" id="IPR007698">
    <property type="entry name" value="AlaDH/PNT_NAD(H)-bd"/>
</dbReference>
<evidence type="ECO:0000256" key="5">
    <source>
        <dbReference type="ARBA" id="ARBA00023268"/>
    </source>
</evidence>
<dbReference type="PANTHER" id="PTHR11133:SF23">
    <property type="entry name" value="SACCHAROPINE DEHYDROGENASE [NAD(+), L-LYSINE-FORMING]"/>
    <property type="match status" value="1"/>
</dbReference>
<evidence type="ECO:0000256" key="6">
    <source>
        <dbReference type="ARBA" id="ARBA00025744"/>
    </source>
</evidence>
<comment type="pathway">
    <text evidence="2">Amino-acid degradation; L-lysine degradation via saccharopine pathway; glutaryl-CoA from L-lysine: step 2/6.</text>
</comment>
<evidence type="ECO:0000313" key="10">
    <source>
        <dbReference type="Proteomes" id="UP000311382"/>
    </source>
</evidence>
<evidence type="ECO:0000259" key="8">
    <source>
        <dbReference type="SMART" id="SM01003"/>
    </source>
</evidence>
<proteinExistence type="inferred from homology"/>
<gene>
    <name evidence="9" type="ORF">DMC30DRAFT_387903</name>
</gene>
<comment type="similarity">
    <text evidence="6">In the C-terminal section; belongs to the saccharopine dehydrogenase family.</text>
</comment>
<keyword evidence="3" id="KW-0560">Oxidoreductase</keyword>
<dbReference type="Gene3D" id="1.10.1870.10">
    <property type="entry name" value="Domain 3, Saccharopine reductase"/>
    <property type="match status" value="1"/>
</dbReference>
<dbReference type="Pfam" id="PF03435">
    <property type="entry name" value="Sacchrp_dh_NADP"/>
    <property type="match status" value="1"/>
</dbReference>
<dbReference type="Proteomes" id="UP000311382">
    <property type="component" value="Unassembled WGS sequence"/>
</dbReference>
<dbReference type="GO" id="GO:0004753">
    <property type="term" value="F:saccharopine dehydrogenase activity"/>
    <property type="evidence" value="ECO:0007669"/>
    <property type="project" value="TreeGrafter"/>
</dbReference>
<dbReference type="Gene3D" id="3.30.360.10">
    <property type="entry name" value="Dihydrodipicolinate Reductase, domain 2"/>
    <property type="match status" value="1"/>
</dbReference>
<comment type="caution">
    <text evidence="9">The sequence shown here is derived from an EMBL/GenBank/DDBJ whole genome shotgun (WGS) entry which is preliminary data.</text>
</comment>
<dbReference type="InterPro" id="IPR051168">
    <property type="entry name" value="AASS"/>
</dbReference>
<organism evidence="9 10">
    <name type="scientific">Rhodotorula diobovata</name>
    <dbReference type="NCBI Taxonomy" id="5288"/>
    <lineage>
        <taxon>Eukaryota</taxon>
        <taxon>Fungi</taxon>
        <taxon>Dikarya</taxon>
        <taxon>Basidiomycota</taxon>
        <taxon>Pucciniomycotina</taxon>
        <taxon>Microbotryomycetes</taxon>
        <taxon>Sporidiobolales</taxon>
        <taxon>Sporidiobolaceae</taxon>
        <taxon>Rhodotorula</taxon>
    </lineage>
</organism>
<dbReference type="SUPFAM" id="SSF51735">
    <property type="entry name" value="NAD(P)-binding Rossmann-fold domains"/>
    <property type="match status" value="1"/>
</dbReference>
<dbReference type="SUPFAM" id="SSF55347">
    <property type="entry name" value="Glyceraldehyde-3-phosphate dehydrogenase-like, C-terminal domain"/>
    <property type="match status" value="1"/>
</dbReference>
<dbReference type="GO" id="GO:0005737">
    <property type="term" value="C:cytoplasm"/>
    <property type="evidence" value="ECO:0007669"/>
    <property type="project" value="TreeGrafter"/>
</dbReference>
<dbReference type="GO" id="GO:0019878">
    <property type="term" value="P:lysine biosynthetic process via aminoadipic acid"/>
    <property type="evidence" value="ECO:0007669"/>
    <property type="project" value="TreeGrafter"/>
</dbReference>
<keyword evidence="4" id="KW-0028">Amino-acid biosynthesis</keyword>
<sequence>MLCARVPSKTYRPTLRLRRALHASPPNLATLGLRSEDPARKWERRAALSPEAVKTLVSEGHEVLVEQCAKRAIPGVDYEQAGAILVPRLDTSRCDVVVGVKEPVPSTLASSSSPSSGKPSAHLAFFHCHKGQSYNISLLRTLLDSSASVGTRFIDYELLTSRTKGTPVRSDPTVPSAPPPAAKRVVGFGFLAGYSGMADGLAQLGTKLLAANGVPSPFLSLVRPLQAGRVEVVKRELERVGKEVGEGKMCGMDGPLVVTLSGRGKVGDGARKALDELGVRWVKADELPEIAKSGDAKTIYGCHLELGDYLVNRNGGAFDREEYRKHPEQFDSVFHSKIAPFTSVLLNGGFWAPGCPRLLTTAQLAELQKSPGNRLISIVDVSCDWEGGLEFVKSATTLDDPVVQFDASSDRLHRDPAHPTSTQLSSVEILPSAFPIDATELFSRGLLPYVRYLLEDPTLAKAGEGAGEIREALQRATLVEGGKLTEKHEWLYGLLDKASSATKRQKAVVLGAGLVAGPAVRTLAARDNLDVVVASNDLPAAEALADGVESVEPVHLDASDKAALSDLIASADVVLSLLPAPLHVDVAKLCIKHGASLVTASYTSPQMAQLDADAKKAGIVLLNELGLDPGIDHITAMRLIEEARSTGNKVSSFVSFCGGLPSPELSNGPLGYKFSWSPRGVLTAALNSASFRLSGRDVSIPSDKLLSQNFPHVPLLRGFAFEGVANRDSLSYLPEYGLPSDLPTILRGTLRYPGFARVVRCFRTLGLLSLEPLEAPIEKWTQLVDACARRLGIEHTAQRAVEAALADQPRGLVEETVQVLTELALLPGAGAKSTELPALPTSALAPLDYLSILLAHQLRYHPGERDAVVLHHEVTTRSDAGEDELFTSTLVQYGDDKASAMATTVGVPIALGALLHLDGKISQRGLVSPSSEEVWRPLLASLEAAGLRPVERRQKGTRGVLETLEATVVGGQWA</sequence>
<keyword evidence="5" id="KW-0511">Multifunctional enzyme</keyword>
<dbReference type="SMART" id="SM01003">
    <property type="entry name" value="AlaDh_PNT_N"/>
    <property type="match status" value="1"/>
</dbReference>
<dbReference type="GO" id="GO:0033512">
    <property type="term" value="P:L-lysine catabolic process to acetyl-CoA via saccharopine"/>
    <property type="evidence" value="ECO:0007669"/>
    <property type="project" value="UniProtKB-UniPathway"/>
</dbReference>
<dbReference type="InterPro" id="IPR005097">
    <property type="entry name" value="Sacchrp_dh_NADP-bd"/>
</dbReference>
<dbReference type="EMBL" id="SOZI01000005">
    <property type="protein sequence ID" value="TNY24064.1"/>
    <property type="molecule type" value="Genomic_DNA"/>
</dbReference>
<dbReference type="AlphaFoldDB" id="A0A5C5G6R4"/>
<keyword evidence="10" id="KW-1185">Reference proteome</keyword>
<dbReference type="SUPFAM" id="SSF52283">
    <property type="entry name" value="Formate/glycerate dehydrogenase catalytic domain-like"/>
    <property type="match status" value="1"/>
</dbReference>
<evidence type="ECO:0000256" key="3">
    <source>
        <dbReference type="ARBA" id="ARBA00023002"/>
    </source>
</evidence>
<dbReference type="Gene3D" id="3.40.50.720">
    <property type="entry name" value="NAD(P)-binding Rossmann-like Domain"/>
    <property type="match status" value="3"/>
</dbReference>
<dbReference type="UniPathway" id="UPA00868">
    <property type="reaction ID" value="UER00835"/>
</dbReference>
<protein>
    <submittedName>
        <fullName evidence="9">Saccharopine dehydrogenase-domain-containing protein</fullName>
    </submittedName>
</protein>
<reference evidence="9 10" key="1">
    <citation type="submission" date="2019-03" db="EMBL/GenBank/DDBJ databases">
        <title>Rhodosporidium diobovatum UCD-FST 08-225 genome sequencing, assembly, and annotation.</title>
        <authorList>
            <person name="Fakankun I.U."/>
            <person name="Fristensky B."/>
            <person name="Levin D.B."/>
        </authorList>
    </citation>
    <scope>NUCLEOTIDE SEQUENCE [LARGE SCALE GENOMIC DNA]</scope>
    <source>
        <strain evidence="9 10">UCD-FST 08-225</strain>
    </source>
</reference>
<evidence type="ECO:0000313" key="9">
    <source>
        <dbReference type="EMBL" id="TNY24064.1"/>
    </source>
</evidence>
<dbReference type="InterPro" id="IPR032095">
    <property type="entry name" value="Sacchrp_dh-like_C"/>
</dbReference>
<evidence type="ECO:0000256" key="4">
    <source>
        <dbReference type="ARBA" id="ARBA00023154"/>
    </source>
</evidence>
<dbReference type="SMART" id="SM01002">
    <property type="entry name" value="AlaDh_PNT_C"/>
    <property type="match status" value="1"/>
</dbReference>
<dbReference type="PANTHER" id="PTHR11133">
    <property type="entry name" value="SACCHAROPINE DEHYDROGENASE"/>
    <property type="match status" value="1"/>
</dbReference>
<accession>A0A5C5G6R4</accession>
<dbReference type="InterPro" id="IPR036291">
    <property type="entry name" value="NAD(P)-bd_dom_sf"/>
</dbReference>
<comment type="pathway">
    <text evidence="1">Amino-acid degradation; L-lysine degradation via saccharopine pathway; glutaryl-CoA from L-lysine: step 1/6.</text>
</comment>
<keyword evidence="4" id="KW-0457">Lysine biosynthesis</keyword>
<dbReference type="Pfam" id="PF16653">
    <property type="entry name" value="Sacchrp_dh_C"/>
    <property type="match status" value="1"/>
</dbReference>
<dbReference type="OrthoDB" id="10059875at2759"/>
<dbReference type="Pfam" id="PF05222">
    <property type="entry name" value="AlaDh_PNT_N"/>
    <property type="match status" value="1"/>
</dbReference>
<evidence type="ECO:0000256" key="2">
    <source>
        <dbReference type="ARBA" id="ARBA00004720"/>
    </source>
</evidence>
<dbReference type="STRING" id="5288.A0A5C5G6R4"/>
<name>A0A5C5G6R4_9BASI</name>
<evidence type="ECO:0000259" key="7">
    <source>
        <dbReference type="SMART" id="SM01002"/>
    </source>
</evidence>
<feature type="domain" description="Alanine dehydrogenase/pyridine nucleotide transhydrogenase N-terminal" evidence="8">
    <location>
        <begin position="32"/>
        <end position="169"/>
    </location>
</feature>